<accession>A0A1F7IM17</accession>
<sequence>MQIDLSDDVRDVLCEIQKELNELEPDNLFLLPRQYQHISFNQVVFWGGQYALGTKKAWDMTADNFLSAYNKLNNIYPSFEITFSKLIATAGGIIWTAADEEDAMESLRSKFQNNLPIPIETTKLNHIVHTTVARYKNKLNSPQKVFDYLEKHDKSASMKVKKIVLRKELVFPSIETEELASINLL</sequence>
<dbReference type="Proteomes" id="UP000179072">
    <property type="component" value="Unassembled WGS sequence"/>
</dbReference>
<evidence type="ECO:0000313" key="1">
    <source>
        <dbReference type="EMBL" id="OGK44424.1"/>
    </source>
</evidence>
<dbReference type="InterPro" id="IPR009097">
    <property type="entry name" value="Cyclic_Pdiesterase"/>
</dbReference>
<proteinExistence type="predicted"/>
<organism evidence="1 2">
    <name type="scientific">Candidatus Roizmanbacteria bacterium RIFCSPLOWO2_01_FULL_38_11</name>
    <dbReference type="NCBI Taxonomy" id="1802060"/>
    <lineage>
        <taxon>Bacteria</taxon>
        <taxon>Candidatus Roizmaniibacteriota</taxon>
    </lineage>
</organism>
<name>A0A1F7IM17_9BACT</name>
<evidence type="ECO:0000313" key="2">
    <source>
        <dbReference type="Proteomes" id="UP000179072"/>
    </source>
</evidence>
<dbReference type="EMBL" id="MGAK01000016">
    <property type="protein sequence ID" value="OGK44424.1"/>
    <property type="molecule type" value="Genomic_DNA"/>
</dbReference>
<dbReference type="Gene3D" id="3.90.1140.10">
    <property type="entry name" value="Cyclic phosphodiesterase"/>
    <property type="match status" value="1"/>
</dbReference>
<reference evidence="1 2" key="1">
    <citation type="journal article" date="2016" name="Nat. Commun.">
        <title>Thousands of microbial genomes shed light on interconnected biogeochemical processes in an aquifer system.</title>
        <authorList>
            <person name="Anantharaman K."/>
            <person name="Brown C.T."/>
            <person name="Hug L.A."/>
            <person name="Sharon I."/>
            <person name="Castelle C.J."/>
            <person name="Probst A.J."/>
            <person name="Thomas B.C."/>
            <person name="Singh A."/>
            <person name="Wilkins M.J."/>
            <person name="Karaoz U."/>
            <person name="Brodie E.L."/>
            <person name="Williams K.H."/>
            <person name="Hubbard S.S."/>
            <person name="Banfield J.F."/>
        </authorList>
    </citation>
    <scope>NUCLEOTIDE SEQUENCE [LARGE SCALE GENOMIC DNA]</scope>
</reference>
<dbReference type="Pfam" id="PF13563">
    <property type="entry name" value="2_5_RNA_ligase2"/>
    <property type="match status" value="1"/>
</dbReference>
<protein>
    <submittedName>
        <fullName evidence="1">Uncharacterized protein</fullName>
    </submittedName>
</protein>
<dbReference type="SUPFAM" id="SSF55144">
    <property type="entry name" value="LigT-like"/>
    <property type="match status" value="1"/>
</dbReference>
<comment type="caution">
    <text evidence="1">The sequence shown here is derived from an EMBL/GenBank/DDBJ whole genome shotgun (WGS) entry which is preliminary data.</text>
</comment>
<gene>
    <name evidence="1" type="ORF">A2957_01985</name>
</gene>
<dbReference type="AlphaFoldDB" id="A0A1F7IM17"/>